<name>A0A9W9AGI9_9AGAR</name>
<dbReference type="EMBL" id="JAOTPV010000005">
    <property type="protein sequence ID" value="KAJ4482118.1"/>
    <property type="molecule type" value="Genomic_DNA"/>
</dbReference>
<protein>
    <recommendedName>
        <fullName evidence="6">C2H2-type domain-containing protein</fullName>
    </recommendedName>
</protein>
<dbReference type="PROSITE" id="PS00028">
    <property type="entry name" value="ZINC_FINGER_C2H2_1"/>
    <property type="match status" value="1"/>
</dbReference>
<dbReference type="PANTHER" id="PTHR23235">
    <property type="entry name" value="KRUEPPEL-LIKE TRANSCRIPTION FACTOR"/>
    <property type="match status" value="1"/>
</dbReference>
<feature type="compositionally biased region" description="Acidic residues" evidence="5">
    <location>
        <begin position="202"/>
        <end position="213"/>
    </location>
</feature>
<feature type="region of interest" description="Disordered" evidence="5">
    <location>
        <begin position="304"/>
        <end position="323"/>
    </location>
</feature>
<keyword evidence="1" id="KW-0479">Metal-binding</keyword>
<keyword evidence="8" id="KW-1185">Reference proteome</keyword>
<comment type="caution">
    <text evidence="7">The sequence shown here is derived from an EMBL/GenBank/DDBJ whole genome shotgun (WGS) entry which is preliminary data.</text>
</comment>
<evidence type="ECO:0000256" key="5">
    <source>
        <dbReference type="SAM" id="MobiDB-lite"/>
    </source>
</evidence>
<dbReference type="InterPro" id="IPR036236">
    <property type="entry name" value="Znf_C2H2_sf"/>
</dbReference>
<dbReference type="OrthoDB" id="2940718at2759"/>
<dbReference type="Proteomes" id="UP001150266">
    <property type="component" value="Unassembled WGS sequence"/>
</dbReference>
<dbReference type="GO" id="GO:0000978">
    <property type="term" value="F:RNA polymerase II cis-regulatory region sequence-specific DNA binding"/>
    <property type="evidence" value="ECO:0007669"/>
    <property type="project" value="TreeGrafter"/>
</dbReference>
<dbReference type="GO" id="GO:0008270">
    <property type="term" value="F:zinc ion binding"/>
    <property type="evidence" value="ECO:0007669"/>
    <property type="project" value="UniProtKB-KW"/>
</dbReference>
<evidence type="ECO:0000256" key="2">
    <source>
        <dbReference type="ARBA" id="ARBA00022771"/>
    </source>
</evidence>
<dbReference type="GO" id="GO:0000981">
    <property type="term" value="F:DNA-binding transcription factor activity, RNA polymerase II-specific"/>
    <property type="evidence" value="ECO:0007669"/>
    <property type="project" value="TreeGrafter"/>
</dbReference>
<feature type="domain" description="C2H2-type" evidence="6">
    <location>
        <begin position="247"/>
        <end position="277"/>
    </location>
</feature>
<organism evidence="7 8">
    <name type="scientific">Lentinula aciculospora</name>
    <dbReference type="NCBI Taxonomy" id="153920"/>
    <lineage>
        <taxon>Eukaryota</taxon>
        <taxon>Fungi</taxon>
        <taxon>Dikarya</taxon>
        <taxon>Basidiomycota</taxon>
        <taxon>Agaricomycotina</taxon>
        <taxon>Agaricomycetes</taxon>
        <taxon>Agaricomycetidae</taxon>
        <taxon>Agaricales</taxon>
        <taxon>Marasmiineae</taxon>
        <taxon>Omphalotaceae</taxon>
        <taxon>Lentinula</taxon>
    </lineage>
</organism>
<evidence type="ECO:0000313" key="8">
    <source>
        <dbReference type="Proteomes" id="UP001150266"/>
    </source>
</evidence>
<evidence type="ECO:0000256" key="1">
    <source>
        <dbReference type="ARBA" id="ARBA00022723"/>
    </source>
</evidence>
<gene>
    <name evidence="7" type="ORF">J3R30DRAFT_3456534</name>
</gene>
<feature type="region of interest" description="Disordered" evidence="5">
    <location>
        <begin position="162"/>
        <end position="246"/>
    </location>
</feature>
<reference evidence="7" key="1">
    <citation type="submission" date="2022-08" db="EMBL/GenBank/DDBJ databases">
        <title>A Global Phylogenomic Analysis of the Shiitake Genus Lentinula.</title>
        <authorList>
            <consortium name="DOE Joint Genome Institute"/>
            <person name="Sierra-Patev S."/>
            <person name="Min B."/>
            <person name="Naranjo-Ortiz M."/>
            <person name="Looney B."/>
            <person name="Konkel Z."/>
            <person name="Slot J.C."/>
            <person name="Sakamoto Y."/>
            <person name="Steenwyk J.L."/>
            <person name="Rokas A."/>
            <person name="Carro J."/>
            <person name="Camarero S."/>
            <person name="Ferreira P."/>
            <person name="Molpeceres G."/>
            <person name="Ruiz-Duenas F.J."/>
            <person name="Serrano A."/>
            <person name="Henrissat B."/>
            <person name="Drula E."/>
            <person name="Hughes K.W."/>
            <person name="Mata J.L."/>
            <person name="Ishikawa N.K."/>
            <person name="Vargas-Isla R."/>
            <person name="Ushijima S."/>
            <person name="Smith C.A."/>
            <person name="Ahrendt S."/>
            <person name="Andreopoulos W."/>
            <person name="He G."/>
            <person name="Labutti K."/>
            <person name="Lipzen A."/>
            <person name="Ng V."/>
            <person name="Riley R."/>
            <person name="Sandor L."/>
            <person name="Barry K."/>
            <person name="Martinez A.T."/>
            <person name="Xiao Y."/>
            <person name="Gibbons J.G."/>
            <person name="Terashima K."/>
            <person name="Grigoriev I.V."/>
            <person name="Hibbett D.S."/>
        </authorList>
    </citation>
    <scope>NUCLEOTIDE SEQUENCE</scope>
    <source>
        <strain evidence="7">JLM2183</strain>
    </source>
</reference>
<dbReference type="AlphaFoldDB" id="A0A9W9AGI9"/>
<keyword evidence="3" id="KW-0862">Zinc</keyword>
<accession>A0A9W9AGI9</accession>
<dbReference type="PANTHER" id="PTHR23235:SF120">
    <property type="entry name" value="KRUPPEL-LIKE FACTOR 15"/>
    <property type="match status" value="1"/>
</dbReference>
<dbReference type="SUPFAM" id="SSF57667">
    <property type="entry name" value="beta-beta-alpha zinc fingers"/>
    <property type="match status" value="1"/>
</dbReference>
<proteinExistence type="predicted"/>
<dbReference type="Gene3D" id="3.30.160.60">
    <property type="entry name" value="Classic Zinc Finger"/>
    <property type="match status" value="1"/>
</dbReference>
<evidence type="ECO:0000256" key="3">
    <source>
        <dbReference type="ARBA" id="ARBA00022833"/>
    </source>
</evidence>
<dbReference type="InterPro" id="IPR013087">
    <property type="entry name" value="Znf_C2H2_type"/>
</dbReference>
<dbReference type="PROSITE" id="PS50157">
    <property type="entry name" value="ZINC_FINGER_C2H2_2"/>
    <property type="match status" value="1"/>
</dbReference>
<evidence type="ECO:0000256" key="4">
    <source>
        <dbReference type="PROSITE-ProRule" id="PRU00042"/>
    </source>
</evidence>
<evidence type="ECO:0000259" key="6">
    <source>
        <dbReference type="PROSITE" id="PS50157"/>
    </source>
</evidence>
<keyword evidence="2 4" id="KW-0863">Zinc-finger</keyword>
<feature type="compositionally biased region" description="Low complexity" evidence="5">
    <location>
        <begin position="234"/>
        <end position="245"/>
    </location>
</feature>
<sequence>MWSPSNSPVPENPLDYLHDFDSEYSFELLMHTSEGFPPDSTYLGNPLLFEGSNFTDYRTHLEQGGIEVRNSFLAFPSPMSSVSTVSPASSDYSMERYLLSSCSPDFTSTVATCSPADTLLSVPDNNVDQEFRKLTLSAFSVPSSSALSQAPAYSSLSITTPSEKDVARKRKRADEDESLSYRDDTERRRAAKQRVSYKEFDSTDLDDDDDPEYEGYRDLKTGGPMQLDKKGPKGKSSSGWRSPSKIYPCPRRDCPKVFGRSYDAKRHDDTAHGNKKFICTNCNAILSRLDALVRHKALSKLCDKRSRQPREKRRAVDGKTRDG</sequence>
<feature type="compositionally biased region" description="Basic and acidic residues" evidence="5">
    <location>
        <begin position="179"/>
        <end position="188"/>
    </location>
</feature>
<evidence type="ECO:0000313" key="7">
    <source>
        <dbReference type="EMBL" id="KAJ4482118.1"/>
    </source>
</evidence>